<dbReference type="PANTHER" id="PTHR11475">
    <property type="entry name" value="OXIDASE/PEROXIDASE"/>
    <property type="match status" value="1"/>
</dbReference>
<evidence type="ECO:0000256" key="15">
    <source>
        <dbReference type="SAM" id="MobiDB-lite"/>
    </source>
</evidence>
<dbReference type="SMART" id="SM00664">
    <property type="entry name" value="DoH"/>
    <property type="match status" value="1"/>
</dbReference>
<dbReference type="CDD" id="cd08760">
    <property type="entry name" value="Cyt_b561_FRRS1_like"/>
    <property type="match status" value="1"/>
</dbReference>
<feature type="region of interest" description="Disordered" evidence="15">
    <location>
        <begin position="125"/>
        <end position="145"/>
    </location>
</feature>
<evidence type="ECO:0000256" key="17">
    <source>
        <dbReference type="SAM" id="SignalP"/>
    </source>
</evidence>
<feature type="transmembrane region" description="Helical" evidence="16">
    <location>
        <begin position="775"/>
        <end position="796"/>
    </location>
</feature>
<evidence type="ECO:0000256" key="11">
    <source>
        <dbReference type="ARBA" id="ARBA00023004"/>
    </source>
</evidence>
<dbReference type="GO" id="GO:0006979">
    <property type="term" value="P:response to oxidative stress"/>
    <property type="evidence" value="ECO:0007669"/>
    <property type="project" value="InterPro"/>
</dbReference>
<feature type="region of interest" description="Disordered" evidence="15">
    <location>
        <begin position="1276"/>
        <end position="1326"/>
    </location>
</feature>
<feature type="domain" description="DOMON" evidence="19">
    <location>
        <begin position="550"/>
        <end position="671"/>
    </location>
</feature>
<dbReference type="InterPro" id="IPR019791">
    <property type="entry name" value="Haem_peroxidase_animal"/>
</dbReference>
<dbReference type="InterPro" id="IPR045266">
    <property type="entry name" value="DOH_DOMON"/>
</dbReference>
<dbReference type="PRINTS" id="PR00457">
    <property type="entry name" value="ANPEROXIDASE"/>
</dbReference>
<feature type="chain" id="PRO_5021471903" description="Cytochrome b5 heme-binding domain-containing protein" evidence="17">
    <location>
        <begin position="19"/>
        <end position="1369"/>
    </location>
</feature>
<keyword evidence="13" id="KW-0325">Glycoprotein</keyword>
<dbReference type="OrthoDB" id="823504at2759"/>
<keyword evidence="9 16" id="KW-1133">Transmembrane helix</keyword>
<dbReference type="PANTHER" id="PTHR11475:SF4">
    <property type="entry name" value="CHORION PEROXIDASE"/>
    <property type="match status" value="1"/>
</dbReference>
<feature type="transmembrane region" description="Helical" evidence="16">
    <location>
        <begin position="748"/>
        <end position="769"/>
    </location>
</feature>
<keyword evidence="3" id="KW-0813">Transport</keyword>
<proteinExistence type="predicted"/>
<keyword evidence="5 14" id="KW-0349">Heme</keyword>
<evidence type="ECO:0000259" key="19">
    <source>
        <dbReference type="PROSITE" id="PS50836"/>
    </source>
</evidence>
<dbReference type="InterPro" id="IPR017938">
    <property type="entry name" value="Riboflavin_synthase-like_b-brl"/>
</dbReference>
<keyword evidence="22" id="KW-1185">Reference proteome</keyword>
<evidence type="ECO:0000256" key="6">
    <source>
        <dbReference type="ARBA" id="ARBA00022692"/>
    </source>
</evidence>
<dbReference type="Proteomes" id="UP000320333">
    <property type="component" value="Unassembled WGS sequence"/>
</dbReference>
<dbReference type="SMART" id="SM00665">
    <property type="entry name" value="B561"/>
    <property type="match status" value="1"/>
</dbReference>
<dbReference type="Gene3D" id="1.10.640.10">
    <property type="entry name" value="Haem peroxidase domain superfamily, animal type"/>
    <property type="match status" value="1"/>
</dbReference>
<evidence type="ECO:0008006" key="23">
    <source>
        <dbReference type="Google" id="ProtNLM"/>
    </source>
</evidence>
<keyword evidence="10" id="KW-0560">Oxidoreductase</keyword>
<dbReference type="GO" id="GO:0016020">
    <property type="term" value="C:membrane"/>
    <property type="evidence" value="ECO:0007669"/>
    <property type="project" value="UniProtKB-SubCell"/>
</dbReference>
<evidence type="ECO:0000256" key="3">
    <source>
        <dbReference type="ARBA" id="ARBA00022448"/>
    </source>
</evidence>
<evidence type="ECO:0000256" key="2">
    <source>
        <dbReference type="ARBA" id="ARBA00004613"/>
    </source>
</evidence>
<dbReference type="InterPro" id="IPR005018">
    <property type="entry name" value="DOMON_domain"/>
</dbReference>
<reference evidence="21 22" key="1">
    <citation type="journal article" date="2019" name="Sci. Rep.">
        <title>Comparative genomics of chytrid fungi reveal insights into the obligate biotrophic and pathogenic lifestyle of Synchytrium endobioticum.</title>
        <authorList>
            <person name="van de Vossenberg B.T.L.H."/>
            <person name="Warris S."/>
            <person name="Nguyen H.D.T."/>
            <person name="van Gent-Pelzer M.P.E."/>
            <person name="Joly D.L."/>
            <person name="van de Geest H.C."/>
            <person name="Bonants P.J.M."/>
            <person name="Smith D.S."/>
            <person name="Levesque C.A."/>
            <person name="van der Lee T.A.J."/>
        </authorList>
    </citation>
    <scope>NUCLEOTIDE SEQUENCE [LARGE SCALE GENOMIC DNA]</scope>
    <source>
        <strain evidence="21 22">CBS 675.73</strain>
    </source>
</reference>
<organism evidence="21 22">
    <name type="scientific">Chytriomyces confervae</name>
    <dbReference type="NCBI Taxonomy" id="246404"/>
    <lineage>
        <taxon>Eukaryota</taxon>
        <taxon>Fungi</taxon>
        <taxon>Fungi incertae sedis</taxon>
        <taxon>Chytridiomycota</taxon>
        <taxon>Chytridiomycota incertae sedis</taxon>
        <taxon>Chytridiomycetes</taxon>
        <taxon>Chytridiales</taxon>
        <taxon>Chytriomycetaceae</taxon>
        <taxon>Chytriomyces</taxon>
    </lineage>
</organism>
<dbReference type="SUPFAM" id="SSF48113">
    <property type="entry name" value="Heme-dependent peroxidases"/>
    <property type="match status" value="1"/>
</dbReference>
<dbReference type="InterPro" id="IPR018506">
    <property type="entry name" value="Cyt_B5_heme-BS"/>
</dbReference>
<dbReference type="SMART" id="SM01117">
    <property type="entry name" value="Cyt-b5"/>
    <property type="match status" value="1"/>
</dbReference>
<dbReference type="InterPro" id="IPR008333">
    <property type="entry name" value="Cbr1-like_FAD-bd_dom"/>
</dbReference>
<evidence type="ECO:0000256" key="4">
    <source>
        <dbReference type="ARBA" id="ARBA00022525"/>
    </source>
</evidence>
<dbReference type="InterPro" id="IPR037120">
    <property type="entry name" value="Haem_peroxidase_sf_animal"/>
</dbReference>
<evidence type="ECO:0000259" key="18">
    <source>
        <dbReference type="PROSITE" id="PS50255"/>
    </source>
</evidence>
<dbReference type="PROSITE" id="PS50836">
    <property type="entry name" value="DOMON"/>
    <property type="match status" value="1"/>
</dbReference>
<feature type="transmembrane region" description="Helical" evidence="16">
    <location>
        <begin position="849"/>
        <end position="869"/>
    </location>
</feature>
<dbReference type="Pfam" id="PF03098">
    <property type="entry name" value="An_peroxidase"/>
    <property type="match status" value="1"/>
</dbReference>
<dbReference type="InterPro" id="IPR001199">
    <property type="entry name" value="Cyt_B5-like_heme/steroid-bd"/>
</dbReference>
<feature type="domain" description="Cytochrome b5 heme-binding" evidence="18">
    <location>
        <begin position="890"/>
        <end position="1011"/>
    </location>
</feature>
<protein>
    <recommendedName>
        <fullName evidence="23">Cytochrome b5 heme-binding domain-containing protein</fullName>
    </recommendedName>
</protein>
<dbReference type="InterPro" id="IPR036400">
    <property type="entry name" value="Cyt_B5-like_heme/steroid_sf"/>
</dbReference>
<dbReference type="GO" id="GO:0020037">
    <property type="term" value="F:heme binding"/>
    <property type="evidence" value="ECO:0007669"/>
    <property type="project" value="InterPro"/>
</dbReference>
<keyword evidence="4" id="KW-0964">Secreted</keyword>
<dbReference type="GO" id="GO:0005576">
    <property type="term" value="C:extracellular region"/>
    <property type="evidence" value="ECO:0007669"/>
    <property type="project" value="UniProtKB-SubCell"/>
</dbReference>
<evidence type="ECO:0000256" key="9">
    <source>
        <dbReference type="ARBA" id="ARBA00022989"/>
    </source>
</evidence>
<dbReference type="Gene3D" id="3.40.50.80">
    <property type="entry name" value="Nucleotide-binding domain of ferredoxin-NADP reductase (FNR) module"/>
    <property type="match status" value="1"/>
</dbReference>
<dbReference type="Gene3D" id="3.10.120.10">
    <property type="entry name" value="Cytochrome b5-like heme/steroid binding domain"/>
    <property type="match status" value="1"/>
</dbReference>
<evidence type="ECO:0000256" key="10">
    <source>
        <dbReference type="ARBA" id="ARBA00023002"/>
    </source>
</evidence>
<feature type="binding site" description="axial binding residue" evidence="14">
    <location>
        <position position="310"/>
    </location>
    <ligand>
        <name>heme b</name>
        <dbReference type="ChEBI" id="CHEBI:60344"/>
    </ligand>
    <ligandPart>
        <name>Fe</name>
        <dbReference type="ChEBI" id="CHEBI:18248"/>
    </ligandPart>
</feature>
<keyword evidence="7 14" id="KW-0479">Metal-binding</keyword>
<feature type="compositionally biased region" description="Polar residues" evidence="15">
    <location>
        <begin position="1310"/>
        <end position="1326"/>
    </location>
</feature>
<evidence type="ECO:0000256" key="5">
    <source>
        <dbReference type="ARBA" id="ARBA00022617"/>
    </source>
</evidence>
<dbReference type="InterPro" id="IPR010255">
    <property type="entry name" value="Haem_peroxidase_sf"/>
</dbReference>
<evidence type="ECO:0000256" key="13">
    <source>
        <dbReference type="ARBA" id="ARBA00023180"/>
    </source>
</evidence>
<evidence type="ECO:0000256" key="14">
    <source>
        <dbReference type="PIRSR" id="PIRSR619791-2"/>
    </source>
</evidence>
<name>A0A507EVR5_9FUNG</name>
<dbReference type="InterPro" id="IPR006593">
    <property type="entry name" value="Cyt_b561/ferric_Rdtase_TM"/>
</dbReference>
<evidence type="ECO:0000256" key="1">
    <source>
        <dbReference type="ARBA" id="ARBA00004370"/>
    </source>
</evidence>
<accession>A0A507EVR5</accession>
<keyword evidence="17" id="KW-0732">Signal</keyword>
<keyword evidence="11 14" id="KW-0408">Iron</keyword>
<feature type="domain" description="Cytochrome b561" evidence="20">
    <location>
        <begin position="673"/>
        <end position="874"/>
    </location>
</feature>
<evidence type="ECO:0000256" key="7">
    <source>
        <dbReference type="ARBA" id="ARBA00022723"/>
    </source>
</evidence>
<keyword evidence="6 16" id="KW-0812">Transmembrane</keyword>
<dbReference type="GO" id="GO:0046872">
    <property type="term" value="F:metal ion binding"/>
    <property type="evidence" value="ECO:0007669"/>
    <property type="project" value="UniProtKB-KW"/>
</dbReference>
<dbReference type="Pfam" id="PF00173">
    <property type="entry name" value="Cyt-b5"/>
    <property type="match status" value="1"/>
</dbReference>
<sequence>MKLTWLAALSAVQSTAQAQVASYGWNVTDFQTLDGSGNNLEHPNWGRAGQAFLRITPWQYGPNQAPNGENRPNARHVSNVLFGRGPWLHNDYSITDFTPSWGVMLHLDLTVAERNASDPFPIPLPPNEQVLKKPNDPNPEIPVSRTGYIGVDEEKNVRHIPNAFTSFIDCSGLYGNSLSDGNSMRSFQGGRLKSVMMETGEYPPILSNGYFAYTIGNINMMPHLLLPYLMFFREHNRRANELSQLHPTWDDELLYQRARRWVISLVQRITAEFYIPAVTGDKLDDYTGYKPSVHPQIDLFFANVAFRYGHSAVNNLITRIDEYGNQVPEGHLRFHNAFYDKLVKEIVQYGVESMLRGFANQRDQVVDTHFSQEIRNYLPLNPGYHFDLAAIGIQRSRDLGIPDYNTMRRFWNMTPAQYWSDITSDVEVQEILSDLYDINDLDSYVGAFAEDKVDKNSIVGPMMRISIREQFTRIRDGDRFWYENPGVLSAEEYYNVTQFTFGDMIRLNTNLFHYPDNPFIAVKLSSLFFVKGPPAAQSKGGLINSVTVLNTLRLSWRLRQLDGFIDFTFESNATGWFGVGFGNNMLGADIYFCSDTGSGIFAVQDSWSTATVQIPSDVAQGGVNNIINGTDETASQTYSKRVVKFTRALSTGDRFDVDIVEGDMNVIFAFSQDAQLTWHGPENRMAATINFYSDSAPMNEKERRVISPGLKAIHGSSMYLSFGFIYPMGIFVARYSRNLGKWLSIHRSLMTLVTSNVLMAALTAVVGNYGDVTFVHYKLGMTVISLICTTSTLGYLSVTFHEKIGKYRSWAERVRILHRFLGLSSYLLGIVTGYFGACDISASTSVSSLLPWIYVCTVGLTPICLVTYGEYQKYIQKSMPVVTDADVDSLPIFTWEDVNQRVGAGSKWVIIDNIIYDVQNYLPSHPGGQTLLLRMVGLDATLNFHAVDFGKKTTQSCLQQTNKSPHGSLKRRSDRSFPVSSGAIRGNDMSGHQHSRFAKFILAGLAVGKLRGEEQEHEIPLKTIKMTSSWAMGKSLSRPESFSDEGRSHVVPPISSERFTTFLLDKKVALSDEKERSPIYMYRFLFKYPDSELHVKPGHCFLFQFVTDDGRIITRSYWCINSVNRGGVDFLIKMVGGEMTKYLMNCTSVRMRGPIPDADVTNPYTENGTWKVLGLITEGIGLTAAMLVIDCHLRNCKRDPITNRPLLQIHLLATFTNESDMFAQKELAQLESSADGALVVTFLLKVSLTRNYTGLVGNITSELIMATMPKPEMGGWMTKSRRSGNDDDSYSGGVLSPTSTMRGEGITRRYPSSSKSGFIGEQSENIPTLSMRSARHMDESMAHGTMRQNPLESSDGVEGFEAMAIIICG</sequence>
<evidence type="ECO:0000313" key="22">
    <source>
        <dbReference type="Proteomes" id="UP000320333"/>
    </source>
</evidence>
<dbReference type="SUPFAM" id="SSF55856">
    <property type="entry name" value="Cytochrome b5-like heme/steroid binding domain"/>
    <property type="match status" value="1"/>
</dbReference>
<evidence type="ECO:0000313" key="21">
    <source>
        <dbReference type="EMBL" id="TPX67982.1"/>
    </source>
</evidence>
<keyword evidence="12 16" id="KW-0472">Membrane</keyword>
<dbReference type="Gene3D" id="2.40.30.10">
    <property type="entry name" value="Translation factors"/>
    <property type="match status" value="1"/>
</dbReference>
<feature type="transmembrane region" description="Helical" evidence="16">
    <location>
        <begin position="718"/>
        <end position="736"/>
    </location>
</feature>
<dbReference type="PROSITE" id="PS00191">
    <property type="entry name" value="CYTOCHROME_B5_1"/>
    <property type="match status" value="1"/>
</dbReference>
<feature type="transmembrane region" description="Helical" evidence="16">
    <location>
        <begin position="816"/>
        <end position="837"/>
    </location>
</feature>
<gene>
    <name evidence="21" type="ORF">CcCBS67573_g07328</name>
</gene>
<comment type="subcellular location">
    <subcellularLocation>
        <location evidence="1">Membrane</location>
    </subcellularLocation>
    <subcellularLocation>
        <location evidence="2">Secreted</location>
    </subcellularLocation>
</comment>
<feature type="region of interest" description="Disordered" evidence="15">
    <location>
        <begin position="957"/>
        <end position="977"/>
    </location>
</feature>
<evidence type="ECO:0000256" key="12">
    <source>
        <dbReference type="ARBA" id="ARBA00023136"/>
    </source>
</evidence>
<dbReference type="EMBL" id="QEAP01000372">
    <property type="protein sequence ID" value="TPX67982.1"/>
    <property type="molecule type" value="Genomic_DNA"/>
</dbReference>
<dbReference type="GO" id="GO:0004601">
    <property type="term" value="F:peroxidase activity"/>
    <property type="evidence" value="ECO:0007669"/>
    <property type="project" value="InterPro"/>
</dbReference>
<dbReference type="SUPFAM" id="SSF63380">
    <property type="entry name" value="Riboflavin synthase domain-like"/>
    <property type="match status" value="1"/>
</dbReference>
<feature type="signal peptide" evidence="17">
    <location>
        <begin position="1"/>
        <end position="18"/>
    </location>
</feature>
<dbReference type="PROSITE" id="PS50255">
    <property type="entry name" value="CYTOCHROME_B5_2"/>
    <property type="match status" value="1"/>
</dbReference>
<evidence type="ECO:0000256" key="16">
    <source>
        <dbReference type="SAM" id="Phobius"/>
    </source>
</evidence>
<comment type="caution">
    <text evidence="21">The sequence shown here is derived from an EMBL/GenBank/DDBJ whole genome shotgun (WGS) entry which is preliminary data.</text>
</comment>
<dbReference type="PROSITE" id="PS50939">
    <property type="entry name" value="CYTOCHROME_B561"/>
    <property type="match status" value="1"/>
</dbReference>
<dbReference type="Gene3D" id="1.20.120.1770">
    <property type="match status" value="1"/>
</dbReference>
<dbReference type="PROSITE" id="PS50292">
    <property type="entry name" value="PEROXIDASE_3"/>
    <property type="match status" value="1"/>
</dbReference>
<dbReference type="STRING" id="246404.A0A507EVR5"/>
<dbReference type="Pfam" id="PF03351">
    <property type="entry name" value="DOMON"/>
    <property type="match status" value="1"/>
</dbReference>
<evidence type="ECO:0000256" key="8">
    <source>
        <dbReference type="ARBA" id="ARBA00022982"/>
    </source>
</evidence>
<dbReference type="Pfam" id="PF00970">
    <property type="entry name" value="FAD_binding_6"/>
    <property type="match status" value="1"/>
</dbReference>
<dbReference type="InterPro" id="IPR039261">
    <property type="entry name" value="FNR_nucleotide-bd"/>
</dbReference>
<dbReference type="CDD" id="cd09631">
    <property type="entry name" value="DOMON_DOH"/>
    <property type="match status" value="1"/>
</dbReference>
<keyword evidence="8" id="KW-0249">Electron transport</keyword>
<evidence type="ECO:0000259" key="20">
    <source>
        <dbReference type="PROSITE" id="PS50939"/>
    </source>
</evidence>